<evidence type="ECO:0000256" key="1">
    <source>
        <dbReference type="SAM" id="Phobius"/>
    </source>
</evidence>
<name>A0ABT6YGS4_9BACT</name>
<reference evidence="3 4" key="1">
    <citation type="submission" date="2023-05" db="EMBL/GenBank/DDBJ databases">
        <title>Novel species of genus Flectobacillus isolated from stream in China.</title>
        <authorList>
            <person name="Lu H."/>
        </authorList>
    </citation>
    <scope>NUCLEOTIDE SEQUENCE [LARGE SCALE GENOMIC DNA]</scope>
    <source>
        <strain evidence="3 4">DC10W</strain>
    </source>
</reference>
<dbReference type="PANTHER" id="PTHR36834:SF1">
    <property type="entry name" value="INTEGRAL MEMBRANE PROTEIN"/>
    <property type="match status" value="1"/>
</dbReference>
<dbReference type="InterPro" id="IPR006976">
    <property type="entry name" value="VanZ-like"/>
</dbReference>
<dbReference type="InterPro" id="IPR053150">
    <property type="entry name" value="Teicoplanin_resist-assoc"/>
</dbReference>
<gene>
    <name evidence="3" type="ORF">QM480_00515</name>
</gene>
<sequence length="276" mass="30160">MKIKILPVTLLLLYCALLIKIMVFKDLPTINVGGLMLNFSGTNPGHAPNFIPFTTIYPYLLGHKGLIIASINLLGNIGLLIPIGILAPFVFKNFTTRKSLILACCSGLFIEVIQVVLQVGIFDIDDIILNALGVMIGYWTYAIYLFWWQKKQYALMIVASLLILIISFGGFYAFFPKGNASSQLQHKKLAQNEDLCGGTGGTGEIIKTGINRFTIKRNDGVIQQIRLTNQTIIKASSGPIAASALKVGERVTIVIDETETASMVLVCALAHSNIKK</sequence>
<organism evidence="3 4">
    <name type="scientific">Flectobacillus longus</name>
    <dbReference type="NCBI Taxonomy" id="2984207"/>
    <lineage>
        <taxon>Bacteria</taxon>
        <taxon>Pseudomonadati</taxon>
        <taxon>Bacteroidota</taxon>
        <taxon>Cytophagia</taxon>
        <taxon>Cytophagales</taxon>
        <taxon>Flectobacillaceae</taxon>
        <taxon>Flectobacillus</taxon>
    </lineage>
</organism>
<feature type="transmembrane region" description="Helical" evidence="1">
    <location>
        <begin position="66"/>
        <end position="91"/>
    </location>
</feature>
<dbReference type="EMBL" id="JASHID010000001">
    <property type="protein sequence ID" value="MDI9862786.1"/>
    <property type="molecule type" value="Genomic_DNA"/>
</dbReference>
<dbReference type="Proteomes" id="UP001236569">
    <property type="component" value="Unassembled WGS sequence"/>
</dbReference>
<keyword evidence="4" id="KW-1185">Reference proteome</keyword>
<keyword evidence="1" id="KW-0812">Transmembrane</keyword>
<comment type="caution">
    <text evidence="3">The sequence shown here is derived from an EMBL/GenBank/DDBJ whole genome shotgun (WGS) entry which is preliminary data.</text>
</comment>
<keyword evidence="1" id="KW-0472">Membrane</keyword>
<evidence type="ECO:0000259" key="2">
    <source>
        <dbReference type="Pfam" id="PF04892"/>
    </source>
</evidence>
<feature type="transmembrane region" description="Helical" evidence="1">
    <location>
        <begin position="127"/>
        <end position="147"/>
    </location>
</feature>
<evidence type="ECO:0000313" key="4">
    <source>
        <dbReference type="Proteomes" id="UP001236569"/>
    </source>
</evidence>
<proteinExistence type="predicted"/>
<feature type="transmembrane region" description="Helical" evidence="1">
    <location>
        <begin position="154"/>
        <end position="175"/>
    </location>
</feature>
<dbReference type="Pfam" id="PF04892">
    <property type="entry name" value="VanZ"/>
    <property type="match status" value="1"/>
</dbReference>
<evidence type="ECO:0000313" key="3">
    <source>
        <dbReference type="EMBL" id="MDI9862786.1"/>
    </source>
</evidence>
<accession>A0ABT6YGS4</accession>
<protein>
    <submittedName>
        <fullName evidence="3">VanZ family protein</fullName>
    </submittedName>
</protein>
<feature type="transmembrane region" description="Helical" evidence="1">
    <location>
        <begin position="100"/>
        <end position="121"/>
    </location>
</feature>
<dbReference type="RefSeq" id="WP_283368149.1">
    <property type="nucleotide sequence ID" value="NZ_JASHID010000001.1"/>
</dbReference>
<dbReference type="PANTHER" id="PTHR36834">
    <property type="entry name" value="MEMBRANE PROTEIN-RELATED"/>
    <property type="match status" value="1"/>
</dbReference>
<feature type="domain" description="VanZ-like" evidence="2">
    <location>
        <begin position="12"/>
        <end position="143"/>
    </location>
</feature>
<keyword evidence="1" id="KW-1133">Transmembrane helix</keyword>